<dbReference type="AlphaFoldDB" id="A0A386H5K6"/>
<keyword evidence="7 13" id="KW-0255">Endonuclease</keyword>
<dbReference type="InterPro" id="IPR004473">
    <property type="entry name" value="Restrct_endonuc_typeI_HsdR"/>
</dbReference>
<keyword evidence="6 11" id="KW-0680">Restriction system</keyword>
<gene>
    <name evidence="13" type="ORF">D4Z93_09815</name>
</gene>
<dbReference type="InterPro" id="IPR040980">
    <property type="entry name" value="SWI2_SNF2"/>
</dbReference>
<dbReference type="Gene3D" id="3.90.1570.50">
    <property type="match status" value="1"/>
</dbReference>
<dbReference type="Proteomes" id="UP000266301">
    <property type="component" value="Chromosome"/>
</dbReference>
<dbReference type="SUPFAM" id="SSF52540">
    <property type="entry name" value="P-loop containing nucleoside triphosphate hydrolases"/>
    <property type="match status" value="2"/>
</dbReference>
<evidence type="ECO:0000256" key="6">
    <source>
        <dbReference type="ARBA" id="ARBA00022747"/>
    </source>
</evidence>
<evidence type="ECO:0000256" key="1">
    <source>
        <dbReference type="ARBA" id="ARBA00000851"/>
    </source>
</evidence>
<dbReference type="InterPro" id="IPR014001">
    <property type="entry name" value="Helicase_ATP-bd"/>
</dbReference>
<dbReference type="InterPro" id="IPR007409">
    <property type="entry name" value="Restrct_endonuc_type1_HsdR_N"/>
</dbReference>
<keyword evidence="10 11" id="KW-0238">DNA-binding</keyword>
<evidence type="ECO:0000313" key="14">
    <source>
        <dbReference type="Proteomes" id="UP000266301"/>
    </source>
</evidence>
<sequence>MAINSQFESLVEQAAIKWFKDLGYDYIHGSKISAEDRKDTTEVVLNKVLMDSLKKINPNVKSECIQEAYEALKTFNYPTIENNNKDIHKLIREGVKVTYNDKSGEEVGDIVNVFDYIKPENNSFIVCNQVTIKGPNTPRIPDILVYVNGLPIGLFELKNPLDENATIEGAYRQINLYKKNIPDIFYYNEICVVSDSTEAKAGTLTANFERYSAWKCIDTGNIEKEKTELEVLIKGMFDKERLLDIIRNFITFENGSAVVKNKKKKKRIVSDKKEKKKIIVKKIAMYHQYYGVSDAIRETLRAAGENGDRKIGTYWHTQGSGKSLSMVFYTGKVIREKALNNPTIVVITDRNDLDDQLYETFCNANDLIPYPVQADSVEDLKEKIHTLAAGGIIFTTIQKFQTDKENIEGLDVNRKMKKAITRGSEYPLLSDRSNIIVMCDEAHRSNYDFLDGFAKNIRQGLPSASYIGFTGTPIDFEDKSTLQVFGDYISVYDMKQAVLDNATVPIFYESKVVKLKLENNDIDMNFEEVTENEEENTKNKLKSKWAALEALVGTSERLDIIAKEIVDHFEKRLETLDGKGMIVCMSRRICVDLYDKIIKLRPAWHSDDIDKGAIKIIMSGNVSKDPENFAPHLLSKTQMKEIEGRMKDPDDPLKLVIVRDMWLTGFDAPPVHTMYIDKPMKGHNLMQTIARVNRVFKDKPAGLVVDFIGIAEDLKKALEHYTQSTGGNEAAAFPIDKALRLMKEKHDICKAFFHKLLISNWENQEPDKKLNLLKKGMDIINYSEEVKMRFLKHSAELKKAYALVAHDERSNAFRSDIAFMLAVRNNVVKYTPPKGQTMEELDTAIKQIVSEGVGAAEKPIDIFAEAGLKNPDLSILNEEFLDKMSGRENENLQIELLRKLLNDEIKVKQKKNEVKYKSFKDMLENMINQYHNRALTSAEIIKNLVDMAKEMQKEDKRAAQMDMTDEEIAFYDIVKQGHEAILQDEKTKEIAKNLVRIIREKTQNAVDWTNREDVQASIRSTVKRLLKRNGIKDSEDLENTIKIVMKQASNIFDNNIA</sequence>
<dbReference type="RefSeq" id="WP_119973133.1">
    <property type="nucleotide sequence ID" value="NZ_CP032416.1"/>
</dbReference>
<comment type="similarity">
    <text evidence="2 11">Belongs to the HsdR family.</text>
</comment>
<dbReference type="Pfam" id="PF04313">
    <property type="entry name" value="HSDR_N"/>
    <property type="match status" value="1"/>
</dbReference>
<dbReference type="KEGG" id="cfer:D4Z93_09815"/>
<evidence type="ECO:0000256" key="10">
    <source>
        <dbReference type="ARBA" id="ARBA00023125"/>
    </source>
</evidence>
<evidence type="ECO:0000256" key="7">
    <source>
        <dbReference type="ARBA" id="ARBA00022759"/>
    </source>
</evidence>
<dbReference type="PANTHER" id="PTHR30195">
    <property type="entry name" value="TYPE I SITE-SPECIFIC DEOXYRIBONUCLEASE PROTEIN SUBUNIT M AND R"/>
    <property type="match status" value="1"/>
</dbReference>
<dbReference type="Pfam" id="PF22679">
    <property type="entry name" value="T1R_D3-like"/>
    <property type="match status" value="1"/>
</dbReference>
<dbReference type="CDD" id="cd18800">
    <property type="entry name" value="SF2_C_EcoR124I-like"/>
    <property type="match status" value="1"/>
</dbReference>
<dbReference type="PANTHER" id="PTHR30195:SF15">
    <property type="entry name" value="TYPE I RESTRICTION ENZYME HINDI ENDONUCLEASE SUBUNIT"/>
    <property type="match status" value="1"/>
</dbReference>
<dbReference type="Gene3D" id="3.40.50.300">
    <property type="entry name" value="P-loop containing nucleotide triphosphate hydrolases"/>
    <property type="match status" value="3"/>
</dbReference>
<evidence type="ECO:0000256" key="5">
    <source>
        <dbReference type="ARBA" id="ARBA00022741"/>
    </source>
</evidence>
<dbReference type="InterPro" id="IPR055180">
    <property type="entry name" value="HsdR_RecA-like_helicase_dom_2"/>
</dbReference>
<evidence type="ECO:0000256" key="8">
    <source>
        <dbReference type="ARBA" id="ARBA00022801"/>
    </source>
</evidence>
<evidence type="ECO:0000259" key="12">
    <source>
        <dbReference type="PROSITE" id="PS51192"/>
    </source>
</evidence>
<keyword evidence="8 11" id="KW-0378">Hydrolase</keyword>
<keyword evidence="9 11" id="KW-0067">ATP-binding</keyword>
<dbReference type="EMBL" id="CP032416">
    <property type="protein sequence ID" value="AYD40805.1"/>
    <property type="molecule type" value="Genomic_DNA"/>
</dbReference>
<comment type="function">
    <text evidence="11">Subunit R is required for both nuclease and ATPase activities, but not for modification.</text>
</comment>
<comment type="catalytic activity">
    <reaction evidence="1 11">
        <text>Endonucleolytic cleavage of DNA to give random double-stranded fragments with terminal 5'-phosphates, ATP is simultaneously hydrolyzed.</text>
        <dbReference type="EC" id="3.1.21.3"/>
    </reaction>
</comment>
<dbReference type="CDD" id="cd22332">
    <property type="entry name" value="HsdR_N"/>
    <property type="match status" value="1"/>
</dbReference>
<evidence type="ECO:0000256" key="3">
    <source>
        <dbReference type="ARBA" id="ARBA00011296"/>
    </source>
</evidence>
<evidence type="ECO:0000256" key="9">
    <source>
        <dbReference type="ARBA" id="ARBA00022840"/>
    </source>
</evidence>
<dbReference type="CDD" id="cd18030">
    <property type="entry name" value="DEXHc_RE_I_HsdR"/>
    <property type="match status" value="1"/>
</dbReference>
<reference evidence="13 14" key="1">
    <citation type="journal article" date="2019" name="Int. J. Syst. Evol. Microbiol.">
        <title>Clostridium fermenticellae sp. nov., isolated from the mud in a fermentation cellar for the production of the Chinese liquor, baijiu.</title>
        <authorList>
            <person name="Xu P.X."/>
            <person name="Chai L.J."/>
            <person name="Qiu T."/>
            <person name="Zhang X.J."/>
            <person name="Lu Z.M."/>
            <person name="Xiao C."/>
            <person name="Wang S.T."/>
            <person name="Shen C.H."/>
            <person name="Shi J.S."/>
            <person name="Xu Z.H."/>
        </authorList>
    </citation>
    <scope>NUCLEOTIDE SEQUENCE [LARGE SCALE GENOMIC DNA]</scope>
    <source>
        <strain evidence="13 14">JN500901</strain>
    </source>
</reference>
<name>A0A386H5K6_9CLOT</name>
<evidence type="ECO:0000256" key="4">
    <source>
        <dbReference type="ARBA" id="ARBA00022722"/>
    </source>
</evidence>
<dbReference type="GO" id="GO:0005524">
    <property type="term" value="F:ATP binding"/>
    <property type="evidence" value="ECO:0007669"/>
    <property type="project" value="UniProtKB-KW"/>
</dbReference>
<evidence type="ECO:0000313" key="13">
    <source>
        <dbReference type="EMBL" id="AYD40805.1"/>
    </source>
</evidence>
<dbReference type="InterPro" id="IPR021810">
    <property type="entry name" value="T1RH-like_C"/>
</dbReference>
<dbReference type="REBASE" id="272899">
    <property type="entry name" value="Csp901ORF9840P"/>
</dbReference>
<dbReference type="OrthoDB" id="9758243at2"/>
<dbReference type="NCBIfam" id="TIGR00348">
    <property type="entry name" value="hsdR"/>
    <property type="match status" value="1"/>
</dbReference>
<evidence type="ECO:0000256" key="11">
    <source>
        <dbReference type="RuleBase" id="RU364115"/>
    </source>
</evidence>
<keyword evidence="4" id="KW-0540">Nuclease</keyword>
<protein>
    <recommendedName>
        <fullName evidence="11">Type I restriction enzyme endonuclease subunit</fullName>
        <shortName evidence="11">R protein</shortName>
        <ecNumber evidence="11">3.1.21.3</ecNumber>
    </recommendedName>
    <alternativeName>
        <fullName evidence="11">Type-1 restriction enzyme R protein</fullName>
    </alternativeName>
</protein>
<comment type="subunit">
    <text evidence="3 11">The type I restriction/modification system is composed of three polypeptides R, M and S.</text>
</comment>
<dbReference type="EC" id="3.1.21.3" evidence="11"/>
<evidence type="ECO:0000256" key="2">
    <source>
        <dbReference type="ARBA" id="ARBA00008598"/>
    </source>
</evidence>
<organism evidence="13 14">
    <name type="scientific">Clostridium fermenticellae</name>
    <dbReference type="NCBI Taxonomy" id="2068654"/>
    <lineage>
        <taxon>Bacteria</taxon>
        <taxon>Bacillati</taxon>
        <taxon>Bacillota</taxon>
        <taxon>Clostridia</taxon>
        <taxon>Eubacteriales</taxon>
        <taxon>Clostridiaceae</taxon>
        <taxon>Clostridium</taxon>
    </lineage>
</organism>
<dbReference type="InterPro" id="IPR027417">
    <property type="entry name" value="P-loop_NTPase"/>
</dbReference>
<dbReference type="SMART" id="SM00487">
    <property type="entry name" value="DEXDc"/>
    <property type="match status" value="1"/>
</dbReference>
<keyword evidence="5 11" id="KW-0547">Nucleotide-binding</keyword>
<dbReference type="Pfam" id="PF18766">
    <property type="entry name" value="SWI2_SNF2"/>
    <property type="match status" value="1"/>
</dbReference>
<dbReference type="InterPro" id="IPR051268">
    <property type="entry name" value="Type-I_R_enzyme_R_subunit"/>
</dbReference>
<dbReference type="GO" id="GO:0003677">
    <property type="term" value="F:DNA binding"/>
    <property type="evidence" value="ECO:0007669"/>
    <property type="project" value="UniProtKB-KW"/>
</dbReference>
<dbReference type="PROSITE" id="PS51192">
    <property type="entry name" value="HELICASE_ATP_BIND_1"/>
    <property type="match status" value="1"/>
</dbReference>
<feature type="domain" description="Helicase ATP-binding" evidence="12">
    <location>
        <begin position="303"/>
        <end position="491"/>
    </location>
</feature>
<dbReference type="GO" id="GO:0009035">
    <property type="term" value="F:type I site-specific deoxyribonuclease activity"/>
    <property type="evidence" value="ECO:0007669"/>
    <property type="project" value="UniProtKB-EC"/>
</dbReference>
<proteinExistence type="inferred from homology"/>
<accession>A0A386H5K6</accession>
<dbReference type="Pfam" id="PF11867">
    <property type="entry name" value="T1RH-like_C"/>
    <property type="match status" value="1"/>
</dbReference>
<keyword evidence="14" id="KW-1185">Reference proteome</keyword>
<dbReference type="GO" id="GO:0009307">
    <property type="term" value="P:DNA restriction-modification system"/>
    <property type="evidence" value="ECO:0007669"/>
    <property type="project" value="UniProtKB-KW"/>
</dbReference>